<dbReference type="PANTHER" id="PTHR47027:SF20">
    <property type="entry name" value="REVERSE TRANSCRIPTASE-LIKE PROTEIN WITH RNA-DIRECTED DNA POLYMERASE DOMAIN"/>
    <property type="match status" value="1"/>
</dbReference>
<accession>A0ABQ8S4R2</accession>
<sequence>METGKGTDGGRAEEERNISDIVWLQQDGAPVHFVENDTNSKTVSHHLFRLIRTHVVMNVLVTTKDSFDIFAIRLKGQFLSDAFPIHCGLKQGDALSPLLFNFDLEYAIRKVQDNREGLELNGLHQLLVYADDVNMLGENPQTITENTGILLEASKEIGVEVNPEKTKYMIMSRDENIVRNGNIKIGNLSFEEVGKCKYLGATVTN</sequence>
<dbReference type="InterPro" id="IPR043128">
    <property type="entry name" value="Rev_trsase/Diguanyl_cyclase"/>
</dbReference>
<organism evidence="2 3">
    <name type="scientific">Periplaneta americana</name>
    <name type="common">American cockroach</name>
    <name type="synonym">Blatta americana</name>
    <dbReference type="NCBI Taxonomy" id="6978"/>
    <lineage>
        <taxon>Eukaryota</taxon>
        <taxon>Metazoa</taxon>
        <taxon>Ecdysozoa</taxon>
        <taxon>Arthropoda</taxon>
        <taxon>Hexapoda</taxon>
        <taxon>Insecta</taxon>
        <taxon>Pterygota</taxon>
        <taxon>Neoptera</taxon>
        <taxon>Polyneoptera</taxon>
        <taxon>Dictyoptera</taxon>
        <taxon>Blattodea</taxon>
        <taxon>Blattoidea</taxon>
        <taxon>Blattidae</taxon>
        <taxon>Blattinae</taxon>
        <taxon>Periplaneta</taxon>
    </lineage>
</organism>
<dbReference type="SUPFAM" id="SSF56672">
    <property type="entry name" value="DNA/RNA polymerases"/>
    <property type="match status" value="1"/>
</dbReference>
<name>A0ABQ8S4R2_PERAM</name>
<gene>
    <name evidence="2" type="ORF">ANN_25862</name>
</gene>
<proteinExistence type="predicted"/>
<feature type="domain" description="Reverse transcriptase" evidence="1">
    <location>
        <begin position="1"/>
        <end position="203"/>
    </location>
</feature>
<dbReference type="PANTHER" id="PTHR47027">
    <property type="entry name" value="REVERSE TRANSCRIPTASE DOMAIN-CONTAINING PROTEIN"/>
    <property type="match status" value="1"/>
</dbReference>
<reference evidence="2 3" key="1">
    <citation type="journal article" date="2022" name="Allergy">
        <title>Genome assembly and annotation of Periplaneta americana reveal a comprehensive cockroach allergen profile.</title>
        <authorList>
            <person name="Wang L."/>
            <person name="Xiong Q."/>
            <person name="Saelim N."/>
            <person name="Wang L."/>
            <person name="Nong W."/>
            <person name="Wan A.T."/>
            <person name="Shi M."/>
            <person name="Liu X."/>
            <person name="Cao Q."/>
            <person name="Hui J.H.L."/>
            <person name="Sookrung N."/>
            <person name="Leung T.F."/>
            <person name="Tungtrongchitr A."/>
            <person name="Tsui S.K.W."/>
        </authorList>
    </citation>
    <scope>NUCLEOTIDE SEQUENCE [LARGE SCALE GENOMIC DNA]</scope>
    <source>
        <strain evidence="2">PWHHKU_190912</strain>
    </source>
</reference>
<evidence type="ECO:0000313" key="2">
    <source>
        <dbReference type="EMBL" id="KAJ4428869.1"/>
    </source>
</evidence>
<dbReference type="InterPro" id="IPR043502">
    <property type="entry name" value="DNA/RNA_pol_sf"/>
</dbReference>
<dbReference type="Proteomes" id="UP001148838">
    <property type="component" value="Unassembled WGS sequence"/>
</dbReference>
<keyword evidence="3" id="KW-1185">Reference proteome</keyword>
<dbReference type="PROSITE" id="PS50878">
    <property type="entry name" value="RT_POL"/>
    <property type="match status" value="1"/>
</dbReference>
<evidence type="ECO:0000259" key="1">
    <source>
        <dbReference type="PROSITE" id="PS50878"/>
    </source>
</evidence>
<dbReference type="InterPro" id="IPR000477">
    <property type="entry name" value="RT_dom"/>
</dbReference>
<dbReference type="EMBL" id="JAJSOF020000036">
    <property type="protein sequence ID" value="KAJ4428869.1"/>
    <property type="molecule type" value="Genomic_DNA"/>
</dbReference>
<comment type="caution">
    <text evidence="2">The sequence shown here is derived from an EMBL/GenBank/DDBJ whole genome shotgun (WGS) entry which is preliminary data.</text>
</comment>
<dbReference type="Pfam" id="PF00078">
    <property type="entry name" value="RVT_1"/>
    <property type="match status" value="1"/>
</dbReference>
<protein>
    <recommendedName>
        <fullName evidence="1">Reverse transcriptase domain-containing protein</fullName>
    </recommendedName>
</protein>
<evidence type="ECO:0000313" key="3">
    <source>
        <dbReference type="Proteomes" id="UP001148838"/>
    </source>
</evidence>
<dbReference type="Gene3D" id="3.30.70.270">
    <property type="match status" value="1"/>
</dbReference>